<proteinExistence type="predicted"/>
<name>A0ABY7SUP7_9RHOB</name>
<dbReference type="EMBL" id="CP067134">
    <property type="protein sequence ID" value="WCR10599.1"/>
    <property type="molecule type" value="Genomic_DNA"/>
</dbReference>
<reference evidence="2 3" key="1">
    <citation type="submission" date="2021-01" db="EMBL/GenBank/DDBJ databases">
        <title>Biogeographic distribution of Paracoccus.</title>
        <authorList>
            <person name="Hollensteiner J."/>
            <person name="Leineberger J."/>
            <person name="Brinkhoff T."/>
            <person name="Daniel R."/>
        </authorList>
    </citation>
    <scope>NUCLEOTIDE SEQUENCE [LARGE SCALE GENOMIC DNA]</scope>
    <source>
        <strain evidence="2 3">LMG25392</strain>
    </source>
</reference>
<gene>
    <name evidence="2" type="ORF">JHW45_16375</name>
</gene>
<sequence>MAVTDIRLYQTRVRNGIVQGDSTPLSFSIDENDDGAIDRRDWSAFTGQPFRLTEDQTVPPMLFSAQTGRTDTGTLYAQDAYRDGQDIGEMLSGLHSARSSPRISDLNICFLAGTMIATPQGEVPVEALRPGDPVLTRDHGPQMLIWTHATPVTQADLDLTPNKRPVRIGASALGAGLPRRDTDVSPQHRVVVTDAGGAEYLISARHLMMAGTPGVTLRPPGGDFRLVHIAFATHEIVLAEGAPMESFYTGRMAVRALSVPQRLGLIACFPQIAYGSNPMTPARPFIKHRDYARMRAEMALD</sequence>
<dbReference type="Proteomes" id="UP001218412">
    <property type="component" value="Chromosome"/>
</dbReference>
<organism evidence="2 3">
    <name type="scientific">Paracoccus stylophorae</name>
    <dbReference type="NCBI Taxonomy" id="659350"/>
    <lineage>
        <taxon>Bacteria</taxon>
        <taxon>Pseudomonadati</taxon>
        <taxon>Pseudomonadota</taxon>
        <taxon>Alphaproteobacteria</taxon>
        <taxon>Rhodobacterales</taxon>
        <taxon>Paracoccaceae</taxon>
        <taxon>Paracoccus</taxon>
    </lineage>
</organism>
<accession>A0ABY7SUP7</accession>
<dbReference type="SUPFAM" id="SSF51294">
    <property type="entry name" value="Hedgehog/intein (Hint) domain"/>
    <property type="match status" value="1"/>
</dbReference>
<dbReference type="InterPro" id="IPR036844">
    <property type="entry name" value="Hint_dom_sf"/>
</dbReference>
<dbReference type="Pfam" id="PF13403">
    <property type="entry name" value="Hint_2"/>
    <property type="match status" value="1"/>
</dbReference>
<feature type="domain" description="Hedgehog/Intein (Hint)" evidence="1">
    <location>
        <begin position="108"/>
        <end position="250"/>
    </location>
</feature>
<keyword evidence="3" id="KW-1185">Reference proteome</keyword>
<evidence type="ECO:0000313" key="3">
    <source>
        <dbReference type="Proteomes" id="UP001218412"/>
    </source>
</evidence>
<evidence type="ECO:0000313" key="2">
    <source>
        <dbReference type="EMBL" id="WCR10599.1"/>
    </source>
</evidence>
<dbReference type="Gene3D" id="2.170.16.10">
    <property type="entry name" value="Hedgehog/Intein (Hint) domain"/>
    <property type="match status" value="1"/>
</dbReference>
<dbReference type="RefSeq" id="WP_272858660.1">
    <property type="nucleotide sequence ID" value="NZ_CP067134.1"/>
</dbReference>
<protein>
    <submittedName>
        <fullName evidence="2">Hint domain-containing protein</fullName>
    </submittedName>
</protein>
<evidence type="ECO:0000259" key="1">
    <source>
        <dbReference type="Pfam" id="PF13403"/>
    </source>
</evidence>
<dbReference type="InterPro" id="IPR028992">
    <property type="entry name" value="Hedgehog/Intein_dom"/>
</dbReference>